<evidence type="ECO:0000256" key="2">
    <source>
        <dbReference type="ARBA" id="ARBA00022679"/>
    </source>
</evidence>
<sequence length="228" mass="25467">MPSPDTHSPAGNPVHVACIMDGNGRWANRRNLARTAGHTEGEENLARLVRVAVTRNVGWLTVFGFSTENWVRPRGEVRHILGLHKKLFGRVAELNELNVRIQWMGRPFDLPEARTPKYVQRAIRKAIRDTAKNTGMVLTVAFDYGSHAEIVHAAQLAAAQGPVDEVAVERNLYLPDLPPVDVLVRTSGELRISNFMLWQSAGSEVYFSERPWPEFDAAELDAALLLVQ</sequence>
<evidence type="ECO:0000313" key="5">
    <source>
        <dbReference type="EMBL" id="CAB4816644.1"/>
    </source>
</evidence>
<keyword evidence="2" id="KW-0808">Transferase</keyword>
<dbReference type="Pfam" id="PF01255">
    <property type="entry name" value="Prenyltransf"/>
    <property type="match status" value="1"/>
</dbReference>
<evidence type="ECO:0000313" key="7">
    <source>
        <dbReference type="EMBL" id="CAB4913545.1"/>
    </source>
</evidence>
<dbReference type="PROSITE" id="PS01066">
    <property type="entry name" value="UPP_SYNTHASE"/>
    <property type="match status" value="1"/>
</dbReference>
<dbReference type="InterPro" id="IPR018520">
    <property type="entry name" value="UPP_synth-like_CS"/>
</dbReference>
<comment type="cofactor">
    <cofactor evidence="1">
        <name>Mg(2+)</name>
        <dbReference type="ChEBI" id="CHEBI:18420"/>
    </cofactor>
</comment>
<dbReference type="NCBIfam" id="TIGR00055">
    <property type="entry name" value="uppS"/>
    <property type="match status" value="1"/>
</dbReference>
<dbReference type="GO" id="GO:0005829">
    <property type="term" value="C:cytosol"/>
    <property type="evidence" value="ECO:0007669"/>
    <property type="project" value="TreeGrafter"/>
</dbReference>
<evidence type="ECO:0000313" key="3">
    <source>
        <dbReference type="EMBL" id="CAB4362429.1"/>
    </source>
</evidence>
<dbReference type="PANTHER" id="PTHR10291:SF0">
    <property type="entry name" value="DEHYDRODOLICHYL DIPHOSPHATE SYNTHASE 2"/>
    <property type="match status" value="1"/>
</dbReference>
<dbReference type="InterPro" id="IPR001441">
    <property type="entry name" value="UPP_synth-like"/>
</dbReference>
<dbReference type="EMBL" id="CAFBIY010000105">
    <property type="protein sequence ID" value="CAB4851983.1"/>
    <property type="molecule type" value="Genomic_DNA"/>
</dbReference>
<evidence type="ECO:0000313" key="6">
    <source>
        <dbReference type="EMBL" id="CAB4851983.1"/>
    </source>
</evidence>
<protein>
    <submittedName>
        <fullName evidence="3">Unannotated protein</fullName>
    </submittedName>
</protein>
<evidence type="ECO:0000313" key="4">
    <source>
        <dbReference type="EMBL" id="CAB4712923.1"/>
    </source>
</evidence>
<dbReference type="EMBL" id="CAFBMT010000002">
    <property type="protein sequence ID" value="CAB4913545.1"/>
    <property type="molecule type" value="Genomic_DNA"/>
</dbReference>
<dbReference type="GO" id="GO:0016094">
    <property type="term" value="P:polyprenol biosynthetic process"/>
    <property type="evidence" value="ECO:0007669"/>
    <property type="project" value="TreeGrafter"/>
</dbReference>
<dbReference type="AlphaFoldDB" id="A0A6J6A339"/>
<dbReference type="HAMAP" id="MF_01139">
    <property type="entry name" value="ISPT"/>
    <property type="match status" value="1"/>
</dbReference>
<dbReference type="CDD" id="cd00475">
    <property type="entry name" value="Cis_IPPS"/>
    <property type="match status" value="1"/>
</dbReference>
<dbReference type="GO" id="GO:0008834">
    <property type="term" value="F:ditrans,polycis-undecaprenyl-diphosphate synthase [(2E,6E)-farnesyl-diphosphate specific] activity"/>
    <property type="evidence" value="ECO:0007669"/>
    <property type="project" value="TreeGrafter"/>
</dbReference>
<dbReference type="GO" id="GO:0000287">
    <property type="term" value="F:magnesium ion binding"/>
    <property type="evidence" value="ECO:0007669"/>
    <property type="project" value="TreeGrafter"/>
</dbReference>
<reference evidence="3" key="1">
    <citation type="submission" date="2020-05" db="EMBL/GenBank/DDBJ databases">
        <authorList>
            <person name="Chiriac C."/>
            <person name="Salcher M."/>
            <person name="Ghai R."/>
            <person name="Kavagutti S V."/>
        </authorList>
    </citation>
    <scope>NUCLEOTIDE SEQUENCE</scope>
</reference>
<dbReference type="PANTHER" id="PTHR10291">
    <property type="entry name" value="DEHYDRODOLICHYL DIPHOSPHATE SYNTHASE FAMILY MEMBER"/>
    <property type="match status" value="1"/>
</dbReference>
<dbReference type="EMBL" id="CAESGF010000001">
    <property type="protein sequence ID" value="CAB4362429.1"/>
    <property type="molecule type" value="Genomic_DNA"/>
</dbReference>
<dbReference type="SUPFAM" id="SSF64005">
    <property type="entry name" value="Undecaprenyl diphosphate synthase"/>
    <property type="match status" value="1"/>
</dbReference>
<accession>A0A6J6A339</accession>
<evidence type="ECO:0000256" key="1">
    <source>
        <dbReference type="ARBA" id="ARBA00001946"/>
    </source>
</evidence>
<dbReference type="EMBL" id="CAFBOL010000080">
    <property type="protein sequence ID" value="CAB5004022.1"/>
    <property type="molecule type" value="Genomic_DNA"/>
</dbReference>
<dbReference type="Gene3D" id="3.40.1180.10">
    <property type="entry name" value="Decaprenyl diphosphate synthase-like"/>
    <property type="match status" value="1"/>
</dbReference>
<dbReference type="EMBL" id="CAEZYF010000004">
    <property type="protein sequence ID" value="CAB4712923.1"/>
    <property type="molecule type" value="Genomic_DNA"/>
</dbReference>
<proteinExistence type="inferred from homology"/>
<name>A0A6J6A339_9ZZZZ</name>
<dbReference type="InterPro" id="IPR036424">
    <property type="entry name" value="UPP_synth-like_sf"/>
</dbReference>
<gene>
    <name evidence="4" type="ORF">UFOPK2656_00788</name>
    <name evidence="5" type="ORF">UFOPK3099_01120</name>
    <name evidence="6" type="ORF">UFOPK3267_01828</name>
    <name evidence="7" type="ORF">UFOPK3651_00371</name>
    <name evidence="8" type="ORF">UFOPK3931_02369</name>
    <name evidence="3" type="ORF">UFOPK4189_00204</name>
</gene>
<dbReference type="EMBL" id="CAFAAV010000071">
    <property type="protein sequence ID" value="CAB4816644.1"/>
    <property type="molecule type" value="Genomic_DNA"/>
</dbReference>
<organism evidence="3">
    <name type="scientific">freshwater metagenome</name>
    <dbReference type="NCBI Taxonomy" id="449393"/>
    <lineage>
        <taxon>unclassified sequences</taxon>
        <taxon>metagenomes</taxon>
        <taxon>ecological metagenomes</taxon>
    </lineage>
</organism>
<evidence type="ECO:0000313" key="8">
    <source>
        <dbReference type="EMBL" id="CAB5004022.1"/>
    </source>
</evidence>